<evidence type="ECO:0008006" key="4">
    <source>
        <dbReference type="Google" id="ProtNLM"/>
    </source>
</evidence>
<keyword evidence="3" id="KW-1185">Reference proteome</keyword>
<feature type="compositionally biased region" description="Pro residues" evidence="1">
    <location>
        <begin position="479"/>
        <end position="490"/>
    </location>
</feature>
<feature type="compositionally biased region" description="Polar residues" evidence="1">
    <location>
        <begin position="419"/>
        <end position="434"/>
    </location>
</feature>
<dbReference type="EnsemblMetazoa" id="ADIR010782-RA">
    <property type="protein sequence ID" value="ADIR010782-PA"/>
    <property type="gene ID" value="ADIR010782"/>
</dbReference>
<dbReference type="VEuPathDB" id="VectorBase:ADIR010782"/>
<feature type="region of interest" description="Disordered" evidence="1">
    <location>
        <begin position="528"/>
        <end position="549"/>
    </location>
</feature>
<dbReference type="PANTHER" id="PTHR23186:SF4">
    <property type="entry name" value="GH22790P"/>
    <property type="match status" value="1"/>
</dbReference>
<dbReference type="Pfam" id="PF15279">
    <property type="entry name" value="SOBP"/>
    <property type="match status" value="2"/>
</dbReference>
<accession>A0A182NSZ2</accession>
<organism evidence="2 3">
    <name type="scientific">Anopheles dirus</name>
    <dbReference type="NCBI Taxonomy" id="7168"/>
    <lineage>
        <taxon>Eukaryota</taxon>
        <taxon>Metazoa</taxon>
        <taxon>Ecdysozoa</taxon>
        <taxon>Arthropoda</taxon>
        <taxon>Hexapoda</taxon>
        <taxon>Insecta</taxon>
        <taxon>Pterygota</taxon>
        <taxon>Neoptera</taxon>
        <taxon>Endopterygota</taxon>
        <taxon>Diptera</taxon>
        <taxon>Nematocera</taxon>
        <taxon>Culicoidea</taxon>
        <taxon>Culicidae</taxon>
        <taxon>Anophelinae</taxon>
        <taxon>Anopheles</taxon>
    </lineage>
</organism>
<dbReference type="GO" id="GO:0005634">
    <property type="term" value="C:nucleus"/>
    <property type="evidence" value="ECO:0007669"/>
    <property type="project" value="TreeGrafter"/>
</dbReference>
<feature type="region of interest" description="Disordered" evidence="1">
    <location>
        <begin position="300"/>
        <end position="434"/>
    </location>
</feature>
<dbReference type="PANTHER" id="PTHR23186">
    <property type="entry name" value="RETINOIC ACID-INDUCED PROTEIN 2"/>
    <property type="match status" value="1"/>
</dbReference>
<feature type="region of interest" description="Disordered" evidence="1">
    <location>
        <begin position="92"/>
        <end position="193"/>
    </location>
</feature>
<evidence type="ECO:0000313" key="3">
    <source>
        <dbReference type="Proteomes" id="UP000075884"/>
    </source>
</evidence>
<feature type="region of interest" description="Disordered" evidence="1">
    <location>
        <begin position="730"/>
        <end position="795"/>
    </location>
</feature>
<dbReference type="GO" id="GO:0048513">
    <property type="term" value="P:animal organ development"/>
    <property type="evidence" value="ECO:0007669"/>
    <property type="project" value="TreeGrafter"/>
</dbReference>
<feature type="region of interest" description="Disordered" evidence="1">
    <location>
        <begin position="467"/>
        <end position="490"/>
    </location>
</feature>
<protein>
    <recommendedName>
        <fullName evidence="4">Sine oculis-binding protein</fullName>
    </recommendedName>
</protein>
<dbReference type="Proteomes" id="UP000075884">
    <property type="component" value="Unassembled WGS sequence"/>
</dbReference>
<feature type="compositionally biased region" description="Basic and acidic residues" evidence="1">
    <location>
        <begin position="736"/>
        <end position="764"/>
    </location>
</feature>
<name>A0A182NSZ2_9DIPT</name>
<feature type="compositionally biased region" description="Polar residues" evidence="1">
    <location>
        <begin position="372"/>
        <end position="390"/>
    </location>
</feature>
<dbReference type="AlphaFoldDB" id="A0A182NSZ2"/>
<reference evidence="2" key="2">
    <citation type="submission" date="2020-05" db="UniProtKB">
        <authorList>
            <consortium name="EnsemblMetazoa"/>
        </authorList>
    </citation>
    <scope>IDENTIFICATION</scope>
    <source>
        <strain evidence="2">WRAIR2</strain>
    </source>
</reference>
<feature type="compositionally biased region" description="Pro residues" evidence="1">
    <location>
        <begin position="534"/>
        <end position="549"/>
    </location>
</feature>
<reference evidence="3" key="1">
    <citation type="submission" date="2013-03" db="EMBL/GenBank/DDBJ databases">
        <title>The Genome Sequence of Anopheles dirus WRAIR2.</title>
        <authorList>
            <consortium name="The Broad Institute Genomics Platform"/>
            <person name="Neafsey D.E."/>
            <person name="Walton C."/>
            <person name="Walker B."/>
            <person name="Young S.K."/>
            <person name="Zeng Q."/>
            <person name="Gargeya S."/>
            <person name="Fitzgerald M."/>
            <person name="Haas B."/>
            <person name="Abouelleil A."/>
            <person name="Allen A.W."/>
            <person name="Alvarado L."/>
            <person name="Arachchi H.M."/>
            <person name="Berlin A.M."/>
            <person name="Chapman S.B."/>
            <person name="Gainer-Dewar J."/>
            <person name="Goldberg J."/>
            <person name="Griggs A."/>
            <person name="Gujja S."/>
            <person name="Hansen M."/>
            <person name="Howarth C."/>
            <person name="Imamovic A."/>
            <person name="Ireland A."/>
            <person name="Larimer J."/>
            <person name="McCowan C."/>
            <person name="Murphy C."/>
            <person name="Pearson M."/>
            <person name="Poon T.W."/>
            <person name="Priest M."/>
            <person name="Roberts A."/>
            <person name="Saif S."/>
            <person name="Shea T."/>
            <person name="Sisk P."/>
            <person name="Sykes S."/>
            <person name="Wortman J."/>
            <person name="Nusbaum C."/>
            <person name="Birren B."/>
        </authorList>
    </citation>
    <scope>NUCLEOTIDE SEQUENCE [LARGE SCALE GENOMIC DNA]</scope>
    <source>
        <strain evidence="3">WRAIR2</strain>
    </source>
</reference>
<dbReference type="InterPro" id="IPR026092">
    <property type="entry name" value="RAI2/SOBP"/>
</dbReference>
<dbReference type="STRING" id="7168.A0A182NSZ2"/>
<feature type="compositionally biased region" description="Low complexity" evidence="1">
    <location>
        <begin position="396"/>
        <end position="418"/>
    </location>
</feature>
<feature type="compositionally biased region" description="Basic and acidic residues" evidence="1">
    <location>
        <begin position="180"/>
        <end position="190"/>
    </location>
</feature>
<feature type="compositionally biased region" description="Low complexity" evidence="1">
    <location>
        <begin position="306"/>
        <end position="319"/>
    </location>
</feature>
<evidence type="ECO:0000313" key="2">
    <source>
        <dbReference type="EnsemblMetazoa" id="ADIR010782-PA"/>
    </source>
</evidence>
<sequence length="816" mass="87198">MKDSVLVARGVGHGIASTELAETAMNDILGWYGYDSVDRLELAANNLASASTSGTIDEDGAEGRLKPDSDHIATRVAATNHLLLKAKSIAQASAASSKHHPLPQQPSLGGHFFPRQQDDPSGSSSNERRGRETPSIATGRPGLAGSPPATTAATARNGVGLHHQSHHHAPVPAGGGESSTSEKDSSRESSKSPMLMKMLDKQEQTCQWCRKVIPSHQTGILGTTEGMIFCTEACFSQSRRASFKRAKTCDWCRHVRHAVSYVDFQDGASQLQFCSDKCLNHLITPELWMKNCKSCSMSPVSDRSESVSPVPSLPVRSSPEPSPITLHSPTPSKKPLISVAPPSKLLSKTLQHGPLGRPSPKSASRKRRPANRPQSSALATTSSKRSSTAHQLEYGSISSSSGNSSINNNNNATIPNNNLTGSTANPSTLGQPKSTANVQDLRILQKKHSAIVNLASNAVPASITGFDHARVDSSGPVGLGPPPPPPPPPPPLNIPPQFLPPPLNLLRPPFFPLNPAQLRFGNGMGNVQGTAPSMGPPPSPLPGGPLGPGSRPPLPNLLGFGTAPPPVTILVPYPIIVPLPLPIPVPIPVIDFLKAALPKDEHEKQPEQSDRIPEEGLEFEATVMTLDSDETMADELAATPVVEDELDVPLDFTVGGCTNHSERDVARSAGRVEVWSEPEQCADSAPAYALSTIGFAEPETVPSMEDTKSTDCRQVGSAKLVLPRFKITRLASTPDPGERIDGERRPVDEEDIERERKEMVERSRPLRKRKRLVVPQQQHQLSEPELNDLQEPPGEAIAEAQEFSSGIGLRSGGKTK</sequence>
<proteinExistence type="predicted"/>
<evidence type="ECO:0000256" key="1">
    <source>
        <dbReference type="SAM" id="MobiDB-lite"/>
    </source>
</evidence>